<dbReference type="CDD" id="cd24049">
    <property type="entry name" value="ASKHA_NBD_PilM"/>
    <property type="match status" value="1"/>
</dbReference>
<dbReference type="InterPro" id="IPR005883">
    <property type="entry name" value="PilM"/>
</dbReference>
<dbReference type="PANTHER" id="PTHR32432">
    <property type="entry name" value="CELL DIVISION PROTEIN FTSA-RELATED"/>
    <property type="match status" value="1"/>
</dbReference>
<dbReference type="InterPro" id="IPR003494">
    <property type="entry name" value="SHS2_FtsA"/>
</dbReference>
<dbReference type="Gene3D" id="3.30.1490.300">
    <property type="match status" value="1"/>
</dbReference>
<dbReference type="GO" id="GO:0051301">
    <property type="term" value="P:cell division"/>
    <property type="evidence" value="ECO:0007669"/>
    <property type="project" value="InterPro"/>
</dbReference>
<name>A0A1M4T4P9_9ACTN</name>
<reference evidence="3" key="1">
    <citation type="submission" date="2016-11" db="EMBL/GenBank/DDBJ databases">
        <authorList>
            <person name="Varghese N."/>
            <person name="Submissions S."/>
        </authorList>
    </citation>
    <scope>NUCLEOTIDE SEQUENCE [LARGE SCALE GENOMIC DNA]</scope>
    <source>
        <strain evidence="3">DSM 19514</strain>
    </source>
</reference>
<dbReference type="AlphaFoldDB" id="A0A1M4T4P9"/>
<proteinExistence type="predicted"/>
<evidence type="ECO:0000259" key="1">
    <source>
        <dbReference type="SMART" id="SM00842"/>
    </source>
</evidence>
<dbReference type="STRING" id="1121881.SAMN02745225_00494"/>
<dbReference type="Proteomes" id="UP000184295">
    <property type="component" value="Unassembled WGS sequence"/>
</dbReference>
<dbReference type="Pfam" id="PF11104">
    <property type="entry name" value="PilM_2"/>
    <property type="match status" value="1"/>
</dbReference>
<dbReference type="PANTHER" id="PTHR32432:SF3">
    <property type="entry name" value="ETHANOLAMINE UTILIZATION PROTEIN EUTJ"/>
    <property type="match status" value="1"/>
</dbReference>
<dbReference type="EMBL" id="FQUL01000004">
    <property type="protein sequence ID" value="SHE39361.1"/>
    <property type="molecule type" value="Genomic_DNA"/>
</dbReference>
<sequence length="586" mass="62302">MAERILGIDIGSFAVKFVEVEFKGSPPKLMKLGQKTLPRGTVVSGEVVDIEAVASTLKALLASADVRTKRCVVGLGGSRVVVRSLLNPEMTDAELRDAIAFQVIESLPIPASELVSDFERLGTVSVDGNSFVRVLLAGAHESVVRASLEAVRRAGLHVVGVDVNALCSARALKRITDDMSKEPSVESSPTVDASSFAIIEVGSDVTDIVLSSSNEVRFVRTLQVGGGEITRRIQEVASCDEATAEWYKRGGHLEEKQIDASLRDGVSRVIDEEVTRLTQEVANSLEYYLLQSDDLNIEKVFLGGGGGLIKGLDEQLRNRLSVEVELVPASPYFDMICDASVSESDRKLLSLSGLTALGLALWKAGDQKEKRINLIPKKTVYRESIKREVSVFALVFAVLAGGLGLLSLRQTQALSANNAEIDGLNAQSANLQAKIGGYREVAKLSSIVQGLKSQVGTDLEGSISWATVISQIASVTPSDSWWTQLQTSQAAIGAPASLTFSLTGCSQQSPKNWLLALSDLSFVQNEWVSSSNLAPAFASGQACPGYSGGSGQGLENGVTTFSSTATLPQGFSSNRASVYLSTVVNG</sequence>
<gene>
    <name evidence="2" type="ORF">SAMN02745225_00494</name>
</gene>
<organism evidence="2 3">
    <name type="scientific">Ferrithrix thermotolerans DSM 19514</name>
    <dbReference type="NCBI Taxonomy" id="1121881"/>
    <lineage>
        <taxon>Bacteria</taxon>
        <taxon>Bacillati</taxon>
        <taxon>Actinomycetota</taxon>
        <taxon>Acidimicrobiia</taxon>
        <taxon>Acidimicrobiales</taxon>
        <taxon>Acidimicrobiaceae</taxon>
        <taxon>Ferrithrix</taxon>
    </lineage>
</organism>
<dbReference type="InterPro" id="IPR043129">
    <property type="entry name" value="ATPase_NBD"/>
</dbReference>
<evidence type="ECO:0000313" key="3">
    <source>
        <dbReference type="Proteomes" id="UP000184295"/>
    </source>
</evidence>
<dbReference type="NCBIfam" id="TIGR01175">
    <property type="entry name" value="pilM"/>
    <property type="match status" value="1"/>
</dbReference>
<protein>
    <submittedName>
        <fullName evidence="2">Type IV pilus assembly protein PilM</fullName>
    </submittedName>
</protein>
<dbReference type="SMART" id="SM00842">
    <property type="entry name" value="FtsA"/>
    <property type="match status" value="1"/>
</dbReference>
<keyword evidence="3" id="KW-1185">Reference proteome</keyword>
<dbReference type="RefSeq" id="WP_072788404.1">
    <property type="nucleotide sequence ID" value="NZ_FQUL01000004.1"/>
</dbReference>
<feature type="domain" description="SHS2" evidence="1">
    <location>
        <begin position="5"/>
        <end position="172"/>
    </location>
</feature>
<dbReference type="Gene3D" id="3.30.420.40">
    <property type="match status" value="2"/>
</dbReference>
<dbReference type="SUPFAM" id="SSF53067">
    <property type="entry name" value="Actin-like ATPase domain"/>
    <property type="match status" value="2"/>
</dbReference>
<dbReference type="InterPro" id="IPR050696">
    <property type="entry name" value="FtsA/MreB"/>
</dbReference>
<evidence type="ECO:0000313" key="2">
    <source>
        <dbReference type="EMBL" id="SHE39361.1"/>
    </source>
</evidence>
<accession>A0A1M4T4P9</accession>